<dbReference type="SUPFAM" id="SSF74788">
    <property type="entry name" value="Cullin repeat-like"/>
    <property type="match status" value="1"/>
</dbReference>
<comment type="caution">
    <text evidence="3">The sequence shown here is derived from an EMBL/GenBank/DDBJ whole genome shotgun (WGS) entry which is preliminary data.</text>
</comment>
<organism evidence="3 4">
    <name type="scientific">Cercospora kikuchii</name>
    <dbReference type="NCBI Taxonomy" id="84275"/>
    <lineage>
        <taxon>Eukaryota</taxon>
        <taxon>Fungi</taxon>
        <taxon>Dikarya</taxon>
        <taxon>Ascomycota</taxon>
        <taxon>Pezizomycotina</taxon>
        <taxon>Dothideomycetes</taxon>
        <taxon>Dothideomycetidae</taxon>
        <taxon>Mycosphaerellales</taxon>
        <taxon>Mycosphaerellaceae</taxon>
        <taxon>Cercospora</taxon>
    </lineage>
</organism>
<dbReference type="Pfam" id="PF00888">
    <property type="entry name" value="Cullin"/>
    <property type="match status" value="1"/>
</dbReference>
<dbReference type="GO" id="GO:0031625">
    <property type="term" value="F:ubiquitin protein ligase binding"/>
    <property type="evidence" value="ECO:0007669"/>
    <property type="project" value="InterPro"/>
</dbReference>
<dbReference type="Proteomes" id="UP000825890">
    <property type="component" value="Unassembled WGS sequence"/>
</dbReference>
<sequence>MQTPKAPSAQDTARDPDQTFLWIEARIAEIYALGRYEQQQQLQEKSLVLDRTAYLQIYTAVHAYCKPTRTEQREARLYRTLQQAIQAHCREVSAYIAGQASSNRDDDHADLVLSMYVKQWKIFLETSSRVRNLFQSLEKNWVWRAVDTTPPQEGVYLFPELHRRYWREEVLGVNEPSENSSKILEAVKRGQQKLSEGQIQTLADEVIATFEDLKVVLKEGRLVTLD</sequence>
<evidence type="ECO:0000256" key="1">
    <source>
        <dbReference type="ARBA" id="ARBA00006019"/>
    </source>
</evidence>
<dbReference type="RefSeq" id="XP_044659584.1">
    <property type="nucleotide sequence ID" value="XM_044803649.1"/>
</dbReference>
<dbReference type="OrthoDB" id="3643425at2759"/>
<accession>A0A9P3CPD8</accession>
<reference evidence="3 4" key="1">
    <citation type="submission" date="2021-01" db="EMBL/GenBank/DDBJ databases">
        <title>Cercospora kikuchii MAFF 305040 whole genome shotgun sequence.</title>
        <authorList>
            <person name="Kashiwa T."/>
            <person name="Suzuki T."/>
        </authorList>
    </citation>
    <scope>NUCLEOTIDE SEQUENCE [LARGE SCALE GENOMIC DNA]</scope>
    <source>
        <strain evidence="3 4">MAFF 305040</strain>
    </source>
</reference>
<keyword evidence="4" id="KW-1185">Reference proteome</keyword>
<name>A0A9P3CPD8_9PEZI</name>
<evidence type="ECO:0000259" key="2">
    <source>
        <dbReference type="Pfam" id="PF00888"/>
    </source>
</evidence>
<dbReference type="InterPro" id="IPR016159">
    <property type="entry name" value="Cullin_repeat-like_dom_sf"/>
</dbReference>
<evidence type="ECO:0000313" key="3">
    <source>
        <dbReference type="EMBL" id="GIZ45097.1"/>
    </source>
</evidence>
<feature type="domain" description="Cullin N-terminal" evidence="2">
    <location>
        <begin position="50"/>
        <end position="213"/>
    </location>
</feature>
<protein>
    <recommendedName>
        <fullName evidence="2">Cullin N-terminal domain-containing protein</fullName>
    </recommendedName>
</protein>
<dbReference type="AlphaFoldDB" id="A0A9P3CPD8"/>
<proteinExistence type="inferred from homology"/>
<dbReference type="Gene3D" id="1.20.1310.10">
    <property type="entry name" value="Cullin Repeats"/>
    <property type="match status" value="1"/>
</dbReference>
<dbReference type="GO" id="GO:0006511">
    <property type="term" value="P:ubiquitin-dependent protein catabolic process"/>
    <property type="evidence" value="ECO:0007669"/>
    <property type="project" value="InterPro"/>
</dbReference>
<evidence type="ECO:0000313" key="4">
    <source>
        <dbReference type="Proteomes" id="UP000825890"/>
    </source>
</evidence>
<comment type="similarity">
    <text evidence="1">Belongs to the cullin family.</text>
</comment>
<gene>
    <name evidence="3" type="ORF">CKM354_000828000</name>
</gene>
<dbReference type="EMBL" id="BOLY01000005">
    <property type="protein sequence ID" value="GIZ45097.1"/>
    <property type="molecule type" value="Genomic_DNA"/>
</dbReference>
<dbReference type="GeneID" id="68293855"/>
<dbReference type="InterPro" id="IPR001373">
    <property type="entry name" value="Cullin_N"/>
</dbReference>